<feature type="compositionally biased region" description="Basic and acidic residues" evidence="16">
    <location>
        <begin position="715"/>
        <end position="725"/>
    </location>
</feature>
<dbReference type="EMBL" id="CAADFA010000389">
    <property type="protein sequence ID" value="VFJ65224.1"/>
    <property type="molecule type" value="Genomic_DNA"/>
</dbReference>
<accession>A0A450WE98</accession>
<keyword evidence="7 15" id="KW-0067">ATP-binding</keyword>
<keyword evidence="5 15" id="KW-0347">Helicase</keyword>
<organism evidence="21">
    <name type="scientific">Candidatus Kentrum sp. FM</name>
    <dbReference type="NCBI Taxonomy" id="2126340"/>
    <lineage>
        <taxon>Bacteria</taxon>
        <taxon>Pseudomonadati</taxon>
        <taxon>Pseudomonadota</taxon>
        <taxon>Gammaproteobacteria</taxon>
        <taxon>Candidatus Kentrum</taxon>
    </lineage>
</organism>
<dbReference type="GO" id="GO:0005829">
    <property type="term" value="C:cytosol"/>
    <property type="evidence" value="ECO:0007669"/>
    <property type="project" value="TreeGrafter"/>
</dbReference>
<dbReference type="EMBL" id="CAADEZ010000005">
    <property type="protein sequence ID" value="VFJ43144.1"/>
    <property type="molecule type" value="Genomic_DNA"/>
</dbReference>
<evidence type="ECO:0000256" key="8">
    <source>
        <dbReference type="ARBA" id="ARBA00023125"/>
    </source>
</evidence>
<keyword evidence="10" id="KW-0413">Isomerase</keyword>
<evidence type="ECO:0000313" key="19">
    <source>
        <dbReference type="EMBL" id="VFJ43144.1"/>
    </source>
</evidence>
<keyword evidence="2 15" id="KW-0547">Nucleotide-binding</keyword>
<dbReference type="GO" id="GO:0005524">
    <property type="term" value="F:ATP binding"/>
    <property type="evidence" value="ECO:0007669"/>
    <property type="project" value="UniProtKB-UniRule"/>
</dbReference>
<feature type="domain" description="UvrD-like helicase C-terminal" evidence="18">
    <location>
        <begin position="519"/>
        <end position="829"/>
    </location>
</feature>
<evidence type="ECO:0000256" key="13">
    <source>
        <dbReference type="ARBA" id="ARBA00034923"/>
    </source>
</evidence>
<sequence length="1229" mass="135602">MTNDAVPTDRTTRQRALDPTHSFIVQAPAGSGKTGLLIQRYLTLLALVDHPEEVVAVTFTRKAAGEMHERVLMALESAREGQGGTAPISPFDRHTRALAREIVARDTARGWDIRSYPARLRIQTIDSLCASIIRMAPWRSGLGGEVRTVEDAEPLYREAVRELMELLEAPGPWADALERALVFLDNDLTRFEATLVRMLARRDQWLRHFIHDEDDLPARRRRMTHALEAIMEDALGLLRASVPVGLSETIVAVAAYAGGNLAATDPASLIAVLAGLDALPGDGVRDIPLWLGIAALLLTERGTWRARYTKNQGFPPVKKAAIGPDMKKTVAELMADLSDAEVFRARLQGVRELPAATYDDRHWRLLDALLTVLRLAAATLRLVFSKHGTVDFIEVAHGALAALGEEDAPTDLALGLDYRIRHLLVDEFQDTSHGQVRLFTALTAGWQPGDGRTLFLVGDPMQSIYRFREADVALYLHARRFGIGNIPLEPLTLSANFRSEPSIVEWINRTFPLVFPGADEEGAGAVGFSPSTPTVPVHLLSTGATGGEYPGVWVHPYPQDQGEQEADRVLALIRQAKGQDPDGSIAILVRTRNHLDTILPRLDAAGIPYRGVELAPLVQQPAVQDLLALTRALLHPGDRIAWLAVLRAPWCGLTLHDLHALASADHDAPILERLRAILAAPPPEPGGNPAPGQGREGESPTIESHRFPSPSRVTARKEEAPSHEVAVHGTLTRDGRARLERVFPILDEAVRQRSRGPLRTTVEAVWMALGGGAACHSDVTTFFALLEGLEAEAGVLDGQRIAERVSRLYATPDIAEWSVEIMTIHKAKGLEFDTVIVPGLGRAGRSEDKPLLAWVERPATTGGSDLILAAMPGPGEPDDPTYRYLRRIEETKAHHEMARLLYVAATRARRCLHLLGQARISEKTGEVLLPSRRSLLYHLWPAVSSRFADLTPRPDAEDDAENRPSHPGVSDSETAFCREEATVDEAAAHSTLWRLPADWTRPRPPVPLAWSADYLPGETLAGTEPVEYLWAGHMARSVGTIIHRILRYLAEPGRYPAGSGHYPAQQETAWADSGQGWDKRGVWQAALWSLGVREEELEPAMARITQAIDRVMEDPRWHWILDPSHTHVRNEYPLTGIVTGHQADRKLISGVIDRTFVDKEGTRWIIDYKTGIHGGGDPAGFLDREQTRYRPQLERYGNLLANKETRPIRAGLYFPALGGWRTWEVIPAR</sequence>
<evidence type="ECO:0000256" key="1">
    <source>
        <dbReference type="ARBA" id="ARBA00022722"/>
    </source>
</evidence>
<feature type="region of interest" description="Disordered" evidence="16">
    <location>
        <begin position="680"/>
        <end position="725"/>
    </location>
</feature>
<gene>
    <name evidence="19" type="ORF">BECKFM1743A_GA0114220_100055</name>
    <name evidence="21" type="ORF">BECKFM1743B_GA0114221_103651</name>
    <name evidence="20" type="ORF">BECKFM1743C_GA0114222_103891</name>
</gene>
<comment type="catalytic activity">
    <reaction evidence="11">
        <text>Couples ATP hydrolysis with the unwinding of duplex DNA by translocating in the 3'-5' direction.</text>
        <dbReference type="EC" id="5.6.2.4"/>
    </reaction>
</comment>
<dbReference type="InterPro" id="IPR000212">
    <property type="entry name" value="DNA_helicase_UvrD/REP"/>
</dbReference>
<dbReference type="InterPro" id="IPR027417">
    <property type="entry name" value="P-loop_NTPase"/>
</dbReference>
<evidence type="ECO:0000256" key="14">
    <source>
        <dbReference type="ARBA" id="ARBA00048988"/>
    </source>
</evidence>
<evidence type="ECO:0000313" key="20">
    <source>
        <dbReference type="EMBL" id="VFJ65224.1"/>
    </source>
</evidence>
<evidence type="ECO:0000259" key="18">
    <source>
        <dbReference type="PROSITE" id="PS51217"/>
    </source>
</evidence>
<dbReference type="GO" id="GO:0003677">
    <property type="term" value="F:DNA binding"/>
    <property type="evidence" value="ECO:0007669"/>
    <property type="project" value="UniProtKB-KW"/>
</dbReference>
<evidence type="ECO:0000256" key="12">
    <source>
        <dbReference type="ARBA" id="ARBA00034808"/>
    </source>
</evidence>
<dbReference type="Pfam" id="PF13361">
    <property type="entry name" value="UvrD_C"/>
    <property type="match status" value="2"/>
</dbReference>
<evidence type="ECO:0000256" key="11">
    <source>
        <dbReference type="ARBA" id="ARBA00034617"/>
    </source>
</evidence>
<dbReference type="InterPro" id="IPR011335">
    <property type="entry name" value="Restrct_endonuc-II-like"/>
</dbReference>
<dbReference type="GO" id="GO:0043138">
    <property type="term" value="F:3'-5' DNA helicase activity"/>
    <property type="evidence" value="ECO:0007669"/>
    <property type="project" value="UniProtKB-EC"/>
</dbReference>
<comment type="catalytic activity">
    <reaction evidence="14">
        <text>ATP + H2O = ADP + phosphate + H(+)</text>
        <dbReference type="Rhea" id="RHEA:13065"/>
        <dbReference type="ChEBI" id="CHEBI:15377"/>
        <dbReference type="ChEBI" id="CHEBI:15378"/>
        <dbReference type="ChEBI" id="CHEBI:30616"/>
        <dbReference type="ChEBI" id="CHEBI:43474"/>
        <dbReference type="ChEBI" id="CHEBI:456216"/>
        <dbReference type="EC" id="5.6.2.4"/>
    </reaction>
</comment>
<protein>
    <recommendedName>
        <fullName evidence="12">DNA 3'-5' helicase</fullName>
        <ecNumber evidence="12">5.6.2.4</ecNumber>
    </recommendedName>
    <alternativeName>
        <fullName evidence="13">DNA 3'-5' helicase II</fullName>
    </alternativeName>
</protein>
<dbReference type="Pfam" id="PF12705">
    <property type="entry name" value="PDDEXK_1"/>
    <property type="match status" value="1"/>
</dbReference>
<dbReference type="PROSITE" id="PS51217">
    <property type="entry name" value="UVRD_HELICASE_CTER"/>
    <property type="match status" value="1"/>
</dbReference>
<evidence type="ECO:0000256" key="4">
    <source>
        <dbReference type="ARBA" id="ARBA00022801"/>
    </source>
</evidence>
<proteinExistence type="predicted"/>
<evidence type="ECO:0000256" key="6">
    <source>
        <dbReference type="ARBA" id="ARBA00022839"/>
    </source>
</evidence>
<keyword evidence="3" id="KW-0227">DNA damage</keyword>
<dbReference type="GO" id="GO:0004527">
    <property type="term" value="F:exonuclease activity"/>
    <property type="evidence" value="ECO:0007669"/>
    <property type="project" value="UniProtKB-KW"/>
</dbReference>
<dbReference type="AlphaFoldDB" id="A0A450WE98"/>
<evidence type="ECO:0000256" key="3">
    <source>
        <dbReference type="ARBA" id="ARBA00022763"/>
    </source>
</evidence>
<dbReference type="InterPro" id="IPR014017">
    <property type="entry name" value="DNA_helicase_UvrD-like_C"/>
</dbReference>
<dbReference type="InterPro" id="IPR011604">
    <property type="entry name" value="PDDEXK-like_dom_sf"/>
</dbReference>
<reference evidence="21" key="1">
    <citation type="submission" date="2019-02" db="EMBL/GenBank/DDBJ databases">
        <authorList>
            <person name="Gruber-Vodicka R. H."/>
            <person name="Seah K. B. B."/>
        </authorList>
    </citation>
    <scope>NUCLEOTIDE SEQUENCE</scope>
    <source>
        <strain evidence="19">BECK_BZ163</strain>
        <strain evidence="21">BECK_BZ164</strain>
        <strain evidence="20">BECK_BZ165</strain>
    </source>
</reference>
<evidence type="ECO:0000256" key="5">
    <source>
        <dbReference type="ARBA" id="ARBA00022806"/>
    </source>
</evidence>
<feature type="compositionally biased region" description="Basic and acidic residues" evidence="16">
    <location>
        <begin position="695"/>
        <end position="706"/>
    </location>
</feature>
<dbReference type="GO" id="GO:0000725">
    <property type="term" value="P:recombinational repair"/>
    <property type="evidence" value="ECO:0007669"/>
    <property type="project" value="TreeGrafter"/>
</dbReference>
<evidence type="ECO:0000256" key="2">
    <source>
        <dbReference type="ARBA" id="ARBA00022741"/>
    </source>
</evidence>
<evidence type="ECO:0000256" key="15">
    <source>
        <dbReference type="PROSITE-ProRule" id="PRU00560"/>
    </source>
</evidence>
<evidence type="ECO:0000259" key="17">
    <source>
        <dbReference type="PROSITE" id="PS51198"/>
    </source>
</evidence>
<evidence type="ECO:0000256" key="7">
    <source>
        <dbReference type="ARBA" id="ARBA00022840"/>
    </source>
</evidence>
<evidence type="ECO:0000256" key="9">
    <source>
        <dbReference type="ARBA" id="ARBA00023204"/>
    </source>
</evidence>
<evidence type="ECO:0000256" key="10">
    <source>
        <dbReference type="ARBA" id="ARBA00023235"/>
    </source>
</evidence>
<dbReference type="EC" id="5.6.2.4" evidence="12"/>
<dbReference type="PROSITE" id="PS51198">
    <property type="entry name" value="UVRD_HELICASE_ATP_BIND"/>
    <property type="match status" value="1"/>
</dbReference>
<dbReference type="InterPro" id="IPR014016">
    <property type="entry name" value="UvrD-like_ATP-bd"/>
</dbReference>
<keyword evidence="1" id="KW-0540">Nuclease</keyword>
<dbReference type="InterPro" id="IPR038726">
    <property type="entry name" value="PDDEXK_AddAB-type"/>
</dbReference>
<dbReference type="SUPFAM" id="SSF52540">
    <property type="entry name" value="P-loop containing nucleoside triphosphate hydrolases"/>
    <property type="match status" value="1"/>
</dbReference>
<dbReference type="PANTHER" id="PTHR11070">
    <property type="entry name" value="UVRD / RECB / PCRA DNA HELICASE FAMILY MEMBER"/>
    <property type="match status" value="1"/>
</dbReference>
<dbReference type="SUPFAM" id="SSF52980">
    <property type="entry name" value="Restriction endonuclease-like"/>
    <property type="match status" value="1"/>
</dbReference>
<keyword evidence="9" id="KW-0234">DNA repair</keyword>
<dbReference type="Gene3D" id="3.90.320.10">
    <property type="match status" value="1"/>
</dbReference>
<dbReference type="EMBL" id="CAADFL010000365">
    <property type="protein sequence ID" value="VFK15301.1"/>
    <property type="molecule type" value="Genomic_DNA"/>
</dbReference>
<keyword evidence="8" id="KW-0238">DNA-binding</keyword>
<dbReference type="Gene3D" id="1.10.486.10">
    <property type="entry name" value="PCRA, domain 4"/>
    <property type="match status" value="1"/>
</dbReference>
<feature type="binding site" evidence="15">
    <location>
        <begin position="27"/>
        <end position="34"/>
    </location>
    <ligand>
        <name>ATP</name>
        <dbReference type="ChEBI" id="CHEBI:30616"/>
    </ligand>
</feature>
<feature type="domain" description="UvrD-like helicase ATP-binding" evidence="17">
    <location>
        <begin position="6"/>
        <end position="500"/>
    </location>
</feature>
<feature type="region of interest" description="Disordered" evidence="16">
    <location>
        <begin position="950"/>
        <end position="973"/>
    </location>
</feature>
<evidence type="ECO:0000256" key="16">
    <source>
        <dbReference type="SAM" id="MobiDB-lite"/>
    </source>
</evidence>
<dbReference type="Gene3D" id="3.40.50.300">
    <property type="entry name" value="P-loop containing nucleotide triphosphate hydrolases"/>
    <property type="match status" value="4"/>
</dbReference>
<evidence type="ECO:0000313" key="21">
    <source>
        <dbReference type="EMBL" id="VFK15301.1"/>
    </source>
</evidence>
<dbReference type="PANTHER" id="PTHR11070:SF2">
    <property type="entry name" value="ATP-DEPENDENT DNA HELICASE SRS2"/>
    <property type="match status" value="1"/>
</dbReference>
<dbReference type="Pfam" id="PF00580">
    <property type="entry name" value="UvrD-helicase"/>
    <property type="match status" value="1"/>
</dbReference>
<name>A0A450WE98_9GAMM</name>
<keyword evidence="6" id="KW-0269">Exonuclease</keyword>
<dbReference type="GO" id="GO:0033202">
    <property type="term" value="C:DNA helicase complex"/>
    <property type="evidence" value="ECO:0007669"/>
    <property type="project" value="TreeGrafter"/>
</dbReference>
<keyword evidence="4 15" id="KW-0378">Hydrolase</keyword>